<evidence type="ECO:0000256" key="2">
    <source>
        <dbReference type="SAM" id="Phobius"/>
    </source>
</evidence>
<dbReference type="GeneID" id="34528661"/>
<gene>
    <name evidence="3" type="primary">KNAG0M00280</name>
    <name evidence="3" type="ordered locus">KNAG_0M00280</name>
</gene>
<keyword evidence="2" id="KW-0812">Transmembrane</keyword>
<feature type="compositionally biased region" description="Polar residues" evidence="1">
    <location>
        <begin position="262"/>
        <end position="271"/>
    </location>
</feature>
<dbReference type="EMBL" id="HE978326">
    <property type="protein sequence ID" value="CCK72881.1"/>
    <property type="molecule type" value="Genomic_DNA"/>
</dbReference>
<dbReference type="KEGG" id="kng:KNAG_0M00280"/>
<feature type="compositionally biased region" description="Polar residues" evidence="1">
    <location>
        <begin position="155"/>
        <end position="167"/>
    </location>
</feature>
<accession>J7SBA1</accession>
<evidence type="ECO:0000256" key="1">
    <source>
        <dbReference type="SAM" id="MobiDB-lite"/>
    </source>
</evidence>
<feature type="compositionally biased region" description="Acidic residues" evidence="1">
    <location>
        <begin position="184"/>
        <end position="206"/>
    </location>
</feature>
<protein>
    <submittedName>
        <fullName evidence="3">Uncharacterized protein</fullName>
    </submittedName>
</protein>
<feature type="region of interest" description="Disordered" evidence="1">
    <location>
        <begin position="145"/>
        <end position="284"/>
    </location>
</feature>
<feature type="transmembrane region" description="Helical" evidence="2">
    <location>
        <begin position="103"/>
        <end position="123"/>
    </location>
</feature>
<dbReference type="SMR" id="J7SBA1"/>
<keyword evidence="2" id="KW-1133">Transmembrane helix</keyword>
<proteinExistence type="predicted"/>
<feature type="compositionally biased region" description="Polar residues" evidence="1">
    <location>
        <begin position="227"/>
        <end position="244"/>
    </location>
</feature>
<dbReference type="AlphaFoldDB" id="J7SBA1"/>
<reference evidence="3 4" key="1">
    <citation type="journal article" date="2011" name="Proc. Natl. Acad. Sci. U.S.A.">
        <title>Evolutionary erosion of yeast sex chromosomes by mating-type switching accidents.</title>
        <authorList>
            <person name="Gordon J.L."/>
            <person name="Armisen D."/>
            <person name="Proux-Wera E."/>
            <person name="Oheigeartaigh S.S."/>
            <person name="Byrne K.P."/>
            <person name="Wolfe K.H."/>
        </authorList>
    </citation>
    <scope>NUCLEOTIDE SEQUENCE [LARGE SCALE GENOMIC DNA]</scope>
    <source>
        <strain evidence="4">ATCC MYA-139 / BCRC 22969 / CBS 8797 / CCRC 22969 / KCTC 17520 / NBRC 10181 / NCYC 3082</strain>
    </source>
</reference>
<sequence>MARPLARPALGRSVFSFGVSYGVVKGISKILQRRLPRDWIRSSGVAEGGSEVGDISMDDMEFLQLQLAQFLRETFPVDEKLGTQSRWTHWFSRGKAYVQDVSILIWLLLLVLLVFLPPFWSLVSRKHKGHCELVEDNHIKESVPEIVEPVPGRRSSASIVETVSDTPVDNPRDDETHDYGTDFEPSEESVEEQEQGQEQETTEEEHGEVVNETPDVTIENILDEQSPKSTATNSTESPTRSLQAPTLEKSESFSSSFVQFSPTRATNLSTQVDKKNAYSQPFKY</sequence>
<keyword evidence="2" id="KW-0472">Membrane</keyword>
<evidence type="ECO:0000313" key="4">
    <source>
        <dbReference type="Proteomes" id="UP000006310"/>
    </source>
</evidence>
<dbReference type="Proteomes" id="UP000006310">
    <property type="component" value="Chromosome 13"/>
</dbReference>
<feature type="compositionally biased region" description="Basic and acidic residues" evidence="1">
    <location>
        <begin position="170"/>
        <end position="180"/>
    </location>
</feature>
<evidence type="ECO:0000313" key="3">
    <source>
        <dbReference type="EMBL" id="CCK72881.1"/>
    </source>
</evidence>
<keyword evidence="4" id="KW-1185">Reference proteome</keyword>
<dbReference type="HOGENOM" id="CLU_869201_0_0_1"/>
<name>J7SBA1_HUIN7</name>
<feature type="compositionally biased region" description="Low complexity" evidence="1">
    <location>
        <begin position="252"/>
        <end position="261"/>
    </location>
</feature>
<reference evidence="4" key="2">
    <citation type="submission" date="2012-08" db="EMBL/GenBank/DDBJ databases">
        <title>Genome sequence of Kazachstania naganishii.</title>
        <authorList>
            <person name="Gordon J.L."/>
            <person name="Armisen D."/>
            <person name="Proux-Wera E."/>
            <person name="OhEigeartaigh S.S."/>
            <person name="Byrne K.P."/>
            <person name="Wolfe K.H."/>
        </authorList>
    </citation>
    <scope>NUCLEOTIDE SEQUENCE [LARGE SCALE GENOMIC DNA]</scope>
    <source>
        <strain evidence="4">ATCC MYA-139 / BCRC 22969 / CBS 8797 / CCRC 22969 / KCTC 17520 / NBRC 10181 / NCYC 3082</strain>
    </source>
</reference>
<organism evidence="3 4">
    <name type="scientific">Huiozyma naganishii (strain ATCC MYA-139 / BCRC 22969 / CBS 8797 / KCTC 17520 / NBRC 10181 / NCYC 3082 / Yp74L-3)</name>
    <name type="common">Yeast</name>
    <name type="synonym">Kazachstania naganishii</name>
    <dbReference type="NCBI Taxonomy" id="1071383"/>
    <lineage>
        <taxon>Eukaryota</taxon>
        <taxon>Fungi</taxon>
        <taxon>Dikarya</taxon>
        <taxon>Ascomycota</taxon>
        <taxon>Saccharomycotina</taxon>
        <taxon>Saccharomycetes</taxon>
        <taxon>Saccharomycetales</taxon>
        <taxon>Saccharomycetaceae</taxon>
        <taxon>Huiozyma</taxon>
    </lineage>
</organism>
<dbReference type="RefSeq" id="XP_022467125.1">
    <property type="nucleotide sequence ID" value="XM_022610872.1"/>
</dbReference>